<dbReference type="AlphaFoldDB" id="A0AAD8YH99"/>
<evidence type="ECO:0000256" key="2">
    <source>
        <dbReference type="SAM" id="Phobius"/>
    </source>
</evidence>
<evidence type="ECO:0000313" key="4">
    <source>
        <dbReference type="Proteomes" id="UP001224775"/>
    </source>
</evidence>
<dbReference type="Proteomes" id="UP001224775">
    <property type="component" value="Unassembled WGS sequence"/>
</dbReference>
<evidence type="ECO:0000313" key="3">
    <source>
        <dbReference type="EMBL" id="KAK1745282.1"/>
    </source>
</evidence>
<keyword evidence="2" id="KW-1133">Transmembrane helix</keyword>
<feature type="transmembrane region" description="Helical" evidence="2">
    <location>
        <begin position="36"/>
        <end position="55"/>
    </location>
</feature>
<dbReference type="EMBL" id="JATAAI010000006">
    <property type="protein sequence ID" value="KAK1745282.1"/>
    <property type="molecule type" value="Genomic_DNA"/>
</dbReference>
<sequence length="492" mass="56767">MAMDPPGSTTTTTHINNPSNSSSRRRSRSRSRCKKWENYLFVAMLLQSVALIVLFEKFQGNVRENKLKHGQEFQATNNNNHDNTNDDPNDGQTIITGGVEDQQLPFTFSACLMIKDNNILLPEWLAYHYTVLPLRRLIVGVDPLSHTDPKPILNAYGSIGMNISVWTNDSFWEDGREAHEKKDFQITNETDHEALRYRYKYRQKVFYKSCLQHLHDEMRTWTLLVDTDEYLAFNYYDEQEGPPTWCKKNVTCAKDYLKSIEDGTHLRTKLDRSPAATVAEHIDKHVDEQFDNVDKPCIIFGRYLFVSKDSSSSSSGREIQRGVDPDFNATLFHTFRYRHRSSLSSFQLGKPIVDVSRYDGRDLNNIHRPLGGMCTGGNAYVHNAAMSFRVHHYIGSWETFRQPGFDARGKDMFDKRNNVRDLVVDNTTPRYSPSGDSTWLTQFAKLVGKEKALELTQKMRIREELEMDEVITEMGKGAQLHDWDKLNKKPGK</sequence>
<protein>
    <recommendedName>
        <fullName evidence="5">Glycosyltransferase family 92 protein</fullName>
    </recommendedName>
</protein>
<accession>A0AAD8YH99</accession>
<organism evidence="3 4">
    <name type="scientific">Skeletonema marinoi</name>
    <dbReference type="NCBI Taxonomy" id="267567"/>
    <lineage>
        <taxon>Eukaryota</taxon>
        <taxon>Sar</taxon>
        <taxon>Stramenopiles</taxon>
        <taxon>Ochrophyta</taxon>
        <taxon>Bacillariophyta</taxon>
        <taxon>Coscinodiscophyceae</taxon>
        <taxon>Thalassiosirophycidae</taxon>
        <taxon>Thalassiosirales</taxon>
        <taxon>Skeletonemataceae</taxon>
        <taxon>Skeletonema</taxon>
        <taxon>Skeletonema marinoi-dohrnii complex</taxon>
    </lineage>
</organism>
<proteinExistence type="predicted"/>
<comment type="caution">
    <text evidence="3">The sequence shown here is derived from an EMBL/GenBank/DDBJ whole genome shotgun (WGS) entry which is preliminary data.</text>
</comment>
<keyword evidence="2" id="KW-0472">Membrane</keyword>
<keyword evidence="2" id="KW-0812">Transmembrane</keyword>
<evidence type="ECO:0000256" key="1">
    <source>
        <dbReference type="SAM" id="MobiDB-lite"/>
    </source>
</evidence>
<feature type="compositionally biased region" description="Polar residues" evidence="1">
    <location>
        <begin position="7"/>
        <end position="20"/>
    </location>
</feature>
<keyword evidence="4" id="KW-1185">Reference proteome</keyword>
<gene>
    <name evidence="3" type="ORF">QTG54_004573</name>
</gene>
<feature type="region of interest" description="Disordered" evidence="1">
    <location>
        <begin position="1"/>
        <end position="30"/>
    </location>
</feature>
<name>A0AAD8YH99_9STRA</name>
<evidence type="ECO:0008006" key="5">
    <source>
        <dbReference type="Google" id="ProtNLM"/>
    </source>
</evidence>
<reference evidence="3" key="1">
    <citation type="submission" date="2023-06" db="EMBL/GenBank/DDBJ databases">
        <title>Survivors Of The Sea: Transcriptome response of Skeletonema marinoi to long-term dormancy.</title>
        <authorList>
            <person name="Pinder M.I.M."/>
            <person name="Kourtchenko O."/>
            <person name="Robertson E.K."/>
            <person name="Larsson T."/>
            <person name="Maumus F."/>
            <person name="Osuna-Cruz C.M."/>
            <person name="Vancaester E."/>
            <person name="Stenow R."/>
            <person name="Vandepoele K."/>
            <person name="Ploug H."/>
            <person name="Bruchert V."/>
            <person name="Godhe A."/>
            <person name="Topel M."/>
        </authorList>
    </citation>
    <scope>NUCLEOTIDE SEQUENCE</scope>
    <source>
        <strain evidence="3">R05AC</strain>
    </source>
</reference>